<dbReference type="Proteomes" id="UP000016930">
    <property type="component" value="Unassembled WGS sequence"/>
</dbReference>
<evidence type="ECO:0000313" key="2">
    <source>
        <dbReference type="Proteomes" id="UP000016930"/>
    </source>
</evidence>
<accession>M2QAA3</accession>
<dbReference type="HOGENOM" id="CLU_2454512_0_0_1"/>
<name>M2QAA3_CERS8</name>
<reference evidence="1 2" key="1">
    <citation type="journal article" date="2012" name="Proc. Natl. Acad. Sci. U.S.A.">
        <title>Comparative genomics of Ceriporiopsis subvermispora and Phanerochaete chrysosporium provide insight into selective ligninolysis.</title>
        <authorList>
            <person name="Fernandez-Fueyo E."/>
            <person name="Ruiz-Duenas F.J."/>
            <person name="Ferreira P."/>
            <person name="Floudas D."/>
            <person name="Hibbett D.S."/>
            <person name="Canessa P."/>
            <person name="Larrondo L.F."/>
            <person name="James T.Y."/>
            <person name="Seelenfreund D."/>
            <person name="Lobos S."/>
            <person name="Polanco R."/>
            <person name="Tello M."/>
            <person name="Honda Y."/>
            <person name="Watanabe T."/>
            <person name="Watanabe T."/>
            <person name="Ryu J.S."/>
            <person name="Kubicek C.P."/>
            <person name="Schmoll M."/>
            <person name="Gaskell J."/>
            <person name="Hammel K.E."/>
            <person name="St John F.J."/>
            <person name="Vanden Wymelenberg A."/>
            <person name="Sabat G."/>
            <person name="Splinter BonDurant S."/>
            <person name="Syed K."/>
            <person name="Yadav J.S."/>
            <person name="Doddapaneni H."/>
            <person name="Subramanian V."/>
            <person name="Lavin J.L."/>
            <person name="Oguiza J.A."/>
            <person name="Perez G."/>
            <person name="Pisabarro A.G."/>
            <person name="Ramirez L."/>
            <person name="Santoyo F."/>
            <person name="Master E."/>
            <person name="Coutinho P.M."/>
            <person name="Henrissat B."/>
            <person name="Lombard V."/>
            <person name="Magnuson J.K."/>
            <person name="Kuees U."/>
            <person name="Hori C."/>
            <person name="Igarashi K."/>
            <person name="Samejima M."/>
            <person name="Held B.W."/>
            <person name="Barry K.W."/>
            <person name="LaButti K.M."/>
            <person name="Lapidus A."/>
            <person name="Lindquist E.A."/>
            <person name="Lucas S.M."/>
            <person name="Riley R."/>
            <person name="Salamov A.A."/>
            <person name="Hoffmeister D."/>
            <person name="Schwenk D."/>
            <person name="Hadar Y."/>
            <person name="Yarden O."/>
            <person name="de Vries R.P."/>
            <person name="Wiebenga A."/>
            <person name="Stenlid J."/>
            <person name="Eastwood D."/>
            <person name="Grigoriev I.V."/>
            <person name="Berka R.M."/>
            <person name="Blanchette R.A."/>
            <person name="Kersten P."/>
            <person name="Martinez A.T."/>
            <person name="Vicuna R."/>
            <person name="Cullen D."/>
        </authorList>
    </citation>
    <scope>NUCLEOTIDE SEQUENCE [LARGE SCALE GENOMIC DNA]</scope>
    <source>
        <strain evidence="1 2">B</strain>
    </source>
</reference>
<gene>
    <name evidence="1" type="ORF">CERSUDRAFT_117384</name>
</gene>
<dbReference type="AlphaFoldDB" id="M2QAA3"/>
<protein>
    <submittedName>
        <fullName evidence="1">Uncharacterized protein</fullName>
    </submittedName>
</protein>
<organism evidence="1 2">
    <name type="scientific">Ceriporiopsis subvermispora (strain B)</name>
    <name type="common">White-rot fungus</name>
    <name type="synonym">Gelatoporia subvermispora</name>
    <dbReference type="NCBI Taxonomy" id="914234"/>
    <lineage>
        <taxon>Eukaryota</taxon>
        <taxon>Fungi</taxon>
        <taxon>Dikarya</taxon>
        <taxon>Basidiomycota</taxon>
        <taxon>Agaricomycotina</taxon>
        <taxon>Agaricomycetes</taxon>
        <taxon>Polyporales</taxon>
        <taxon>Gelatoporiaceae</taxon>
        <taxon>Gelatoporia</taxon>
    </lineage>
</organism>
<dbReference type="EMBL" id="KB445804">
    <property type="protein sequence ID" value="EMD33858.1"/>
    <property type="molecule type" value="Genomic_DNA"/>
</dbReference>
<evidence type="ECO:0000313" key="1">
    <source>
        <dbReference type="EMBL" id="EMD33858.1"/>
    </source>
</evidence>
<sequence>MTQTVQVIFSCDSGVALATSPATCVPTQNDRWNRALSFYHQDVNEPTITNPGSLKMAAWKLQDLSSFNDGLLRQDKSYTDFSESDNFQR</sequence>
<proteinExistence type="predicted"/>
<keyword evidence="2" id="KW-1185">Reference proteome</keyword>